<keyword evidence="3" id="KW-0131">Cell cycle</keyword>
<evidence type="ECO:0000256" key="1">
    <source>
        <dbReference type="ARBA" id="ARBA00022829"/>
    </source>
</evidence>
<reference evidence="4 5" key="1">
    <citation type="submission" date="2021-03" db="EMBL/GenBank/DDBJ databases">
        <title>Genomic Encyclopedia of Type Strains, Phase IV (KMG-IV): sequencing the most valuable type-strain genomes for metagenomic binning, comparative biology and taxonomic classification.</title>
        <authorList>
            <person name="Goeker M."/>
        </authorList>
    </citation>
    <scope>NUCLEOTIDE SEQUENCE [LARGE SCALE GENOMIC DNA]</scope>
    <source>
        <strain evidence="4 5">DSM 6139</strain>
    </source>
</reference>
<organism evidence="4 5">
    <name type="scientific">Youngiibacter multivorans</name>
    <dbReference type="NCBI Taxonomy" id="937251"/>
    <lineage>
        <taxon>Bacteria</taxon>
        <taxon>Bacillati</taxon>
        <taxon>Bacillota</taxon>
        <taxon>Clostridia</taxon>
        <taxon>Eubacteriales</taxon>
        <taxon>Clostridiaceae</taxon>
        <taxon>Youngiibacter</taxon>
    </lineage>
</organism>
<comment type="function">
    <text evidence="3">Participates in chromosomal partition during cell division. May act via the formation of a condensin-like complex containing Smc and ScpB that pull DNA away from mid-cell into both cell halves.</text>
</comment>
<comment type="subcellular location">
    <subcellularLocation>
        <location evidence="3">Cytoplasm</location>
    </subcellularLocation>
    <text evidence="3">Associated with two foci at the outer edges of the nucleoid region in young cells, and at four foci within both cell halves in older cells.</text>
</comment>
<evidence type="ECO:0000256" key="3">
    <source>
        <dbReference type="HAMAP-Rule" id="MF_01805"/>
    </source>
</evidence>
<dbReference type="PANTHER" id="PTHR33969">
    <property type="entry name" value="SEGREGATION AND CONDENSATION PROTEIN A"/>
    <property type="match status" value="1"/>
</dbReference>
<name>A0ABS4G897_9CLOT</name>
<dbReference type="InterPro" id="IPR003768">
    <property type="entry name" value="ScpA"/>
</dbReference>
<comment type="caution">
    <text evidence="4">The sequence shown here is derived from an EMBL/GenBank/DDBJ whole genome shotgun (WGS) entry which is preliminary data.</text>
</comment>
<comment type="similarity">
    <text evidence="3">Belongs to the ScpA family.</text>
</comment>
<dbReference type="RefSeq" id="WP_209460915.1">
    <property type="nucleotide sequence ID" value="NZ_JAGGKC010000039.1"/>
</dbReference>
<dbReference type="Gene3D" id="1.10.10.580">
    <property type="entry name" value="Structural maintenance of chromosome 1. Chain E"/>
    <property type="match status" value="1"/>
</dbReference>
<proteinExistence type="inferred from homology"/>
<keyword evidence="1 3" id="KW-0159">Chromosome partition</keyword>
<keyword evidence="3" id="KW-0963">Cytoplasm</keyword>
<sequence length="256" mass="29723">MSELRLNITNFEGPFDLLLHLIKANKMQIRDVRISEITSQYIAYLNEMNELDMEIASEFLVIAATLIEIKSRELLPRSIEPEDEEDIKEKLVLRIEEYEAFKLIAEELAERFGRDIWIFTKMPETIEAEEVPVSELLKGLTMEKLHKTYVDLMDRKKAKINKESTMSKSIEAESYRIEDKMEELERVIFAGRPLRLLDMLERSNSKYEAIVIFLAVLELARGRKVTLSQEDIFSEIIVAKGDADGDDSTDRNDIRS</sequence>
<evidence type="ECO:0000313" key="4">
    <source>
        <dbReference type="EMBL" id="MBP1920754.1"/>
    </source>
</evidence>
<gene>
    <name evidence="3" type="primary">scpA</name>
    <name evidence="4" type="ORF">J2Z34_003269</name>
</gene>
<dbReference type="InterPro" id="IPR023093">
    <property type="entry name" value="ScpA-like_C"/>
</dbReference>
<accession>A0ABS4G897</accession>
<evidence type="ECO:0000256" key="2">
    <source>
        <dbReference type="ARBA" id="ARBA00044777"/>
    </source>
</evidence>
<dbReference type="EMBL" id="JAGGKC010000039">
    <property type="protein sequence ID" value="MBP1920754.1"/>
    <property type="molecule type" value="Genomic_DNA"/>
</dbReference>
<protein>
    <recommendedName>
        <fullName evidence="2 3">Segregation and condensation protein A</fullName>
    </recommendedName>
</protein>
<dbReference type="Proteomes" id="UP001519271">
    <property type="component" value="Unassembled WGS sequence"/>
</dbReference>
<dbReference type="Gene3D" id="6.10.250.2410">
    <property type="match status" value="1"/>
</dbReference>
<keyword evidence="3" id="KW-0132">Cell division</keyword>
<dbReference type="Pfam" id="PF02616">
    <property type="entry name" value="SMC_ScpA"/>
    <property type="match status" value="1"/>
</dbReference>
<evidence type="ECO:0000313" key="5">
    <source>
        <dbReference type="Proteomes" id="UP001519271"/>
    </source>
</evidence>
<keyword evidence="5" id="KW-1185">Reference proteome</keyword>
<comment type="subunit">
    <text evidence="3">Component of a cohesin-like complex composed of ScpA, ScpB and the Smc homodimer, in which ScpA and ScpB bind to the head domain of Smc. The presence of the three proteins is required for the association of the complex with DNA.</text>
</comment>
<dbReference type="HAMAP" id="MF_01805">
    <property type="entry name" value="ScpA"/>
    <property type="match status" value="1"/>
</dbReference>
<dbReference type="PANTHER" id="PTHR33969:SF2">
    <property type="entry name" value="SEGREGATION AND CONDENSATION PROTEIN A"/>
    <property type="match status" value="1"/>
</dbReference>